<sequence>MLDDLNSQKEAEKQYTEFITLLNREPSLNEIADAAIQKIIKATGLSFGVLYLVDGKDNLRKIASYGVSNGVSETNNNFDYYRNAIDQKDIIEFKFKKNLPVIKTGLTEIRIKYTMIAPIIYGNNVVAVAELASEEIPGKDVKEYLLNIREQLAIGIINGSSFEKLEILVDDLKKLNVEYENQNKELRELHYELKTKAEELNLERIKALESTKLKSQFLTNITHELKTPLNSIIGLSDLINKDDSISTSNRNRLNVIIRNGKKLLNLINNILEYSKAEAGKTIIKNETFLLSNFLDEINSFILPIASEKGLNYICDAPEETSAILYLDKSKLEQVIINLLNNAIKFTDEGFIKLQVSIENENDLLILVEDTGIGIDEKDKEIIFEEFRQADGTISRQYDGTGLGLSICKKFTELLGGEFFLESNLGTGSKFTIRLYNVILRKGSVNSMTGTISTQNKRVMILEDNPTNKKLIGDYLALNDFQIVDYAYGTDIVEEIKIKDVSRVIINQDFGNKAGWNLLAEIKNNNILKNITPIMISTSNQNNYGYGFSVFDYITTNNCGNQCANILNEISVELGRKALKIVSLLADGSVNNLLRDNFNAEVIKSTNYYKNILGIKKSDQPDVIFIDVNKKAVNLVDQFKHDRLTRGIHFVGLISNTFSDEIKALSTELLNVTLARKHHVIDVLKILRDRLQITENEFTRAKLIIDESPSEIETQMKNKNLNEIRILIVDDDRDTLFTVGEIVKSLGYYPLFAKNGVECVLTLKHEVPDLILLDIMMPKMDGFETLKEIRKHKEYDGIPVVALTAYAMLDDKDIINKSGFEDIITKPIDTITITNKLNNIFNKQSEF</sequence>
<dbReference type="Pfam" id="PF00512">
    <property type="entry name" value="HisKA"/>
    <property type="match status" value="1"/>
</dbReference>
<dbReference type="Gene3D" id="3.30.565.10">
    <property type="entry name" value="Histidine kinase-like ATPase, C-terminal domain"/>
    <property type="match status" value="1"/>
</dbReference>
<feature type="coiled-coil region" evidence="3">
    <location>
        <begin position="162"/>
        <end position="203"/>
    </location>
</feature>
<dbReference type="InterPro" id="IPR029016">
    <property type="entry name" value="GAF-like_dom_sf"/>
</dbReference>
<dbReference type="SUPFAM" id="SSF52172">
    <property type="entry name" value="CheY-like"/>
    <property type="match status" value="2"/>
</dbReference>
<name>A0A0W8G029_9ZZZZ</name>
<dbReference type="PROSITE" id="PS50110">
    <property type="entry name" value="RESPONSE_REGULATORY"/>
    <property type="match status" value="1"/>
</dbReference>
<accession>A0A0W8G029</accession>
<reference evidence="6" key="1">
    <citation type="journal article" date="2015" name="Proc. Natl. Acad. Sci. U.S.A.">
        <title>Networks of energetic and metabolic interactions define dynamics in microbial communities.</title>
        <authorList>
            <person name="Embree M."/>
            <person name="Liu J.K."/>
            <person name="Al-Bassam M.M."/>
            <person name="Zengler K."/>
        </authorList>
    </citation>
    <scope>NUCLEOTIDE SEQUENCE</scope>
</reference>
<gene>
    <name evidence="6" type="ORF">ASZ90_003644</name>
</gene>
<evidence type="ECO:0000259" key="5">
    <source>
        <dbReference type="PROSITE" id="PS50110"/>
    </source>
</evidence>
<dbReference type="Gene3D" id="3.30.450.40">
    <property type="match status" value="1"/>
</dbReference>
<dbReference type="SMART" id="SM00388">
    <property type="entry name" value="HisKA"/>
    <property type="match status" value="1"/>
</dbReference>
<keyword evidence="1" id="KW-0597">Phosphoprotein</keyword>
<dbReference type="InterPro" id="IPR004358">
    <property type="entry name" value="Sig_transdc_His_kin-like_C"/>
</dbReference>
<dbReference type="Pfam" id="PF00072">
    <property type="entry name" value="Response_reg"/>
    <property type="match status" value="1"/>
</dbReference>
<dbReference type="InterPro" id="IPR011006">
    <property type="entry name" value="CheY-like_superfamily"/>
</dbReference>
<evidence type="ECO:0008006" key="7">
    <source>
        <dbReference type="Google" id="ProtNLM"/>
    </source>
</evidence>
<dbReference type="SMART" id="SM00448">
    <property type="entry name" value="REC"/>
    <property type="match status" value="1"/>
</dbReference>
<dbReference type="Gene3D" id="3.40.50.2300">
    <property type="match status" value="2"/>
</dbReference>
<evidence type="ECO:0000256" key="1">
    <source>
        <dbReference type="ARBA" id="ARBA00022553"/>
    </source>
</evidence>
<dbReference type="InterPro" id="IPR036890">
    <property type="entry name" value="HATPase_C_sf"/>
</dbReference>
<dbReference type="Gene3D" id="1.10.287.130">
    <property type="match status" value="1"/>
</dbReference>
<evidence type="ECO:0000313" key="6">
    <source>
        <dbReference type="EMBL" id="KUG26516.1"/>
    </source>
</evidence>
<dbReference type="EMBL" id="LNQE01000449">
    <property type="protein sequence ID" value="KUG26516.1"/>
    <property type="molecule type" value="Genomic_DNA"/>
</dbReference>
<keyword evidence="3" id="KW-0175">Coiled coil</keyword>
<dbReference type="SUPFAM" id="SSF55781">
    <property type="entry name" value="GAF domain-like"/>
    <property type="match status" value="1"/>
</dbReference>
<evidence type="ECO:0000259" key="4">
    <source>
        <dbReference type="PROSITE" id="PS50109"/>
    </source>
</evidence>
<dbReference type="CDD" id="cd00082">
    <property type="entry name" value="HisKA"/>
    <property type="match status" value="1"/>
</dbReference>
<protein>
    <recommendedName>
        <fullName evidence="7">Histidine kinase</fullName>
    </recommendedName>
</protein>
<dbReference type="PRINTS" id="PR00344">
    <property type="entry name" value="BCTRLSENSOR"/>
</dbReference>
<dbReference type="InterPro" id="IPR001789">
    <property type="entry name" value="Sig_transdc_resp-reg_receiver"/>
</dbReference>
<dbReference type="GO" id="GO:0000155">
    <property type="term" value="F:phosphorelay sensor kinase activity"/>
    <property type="evidence" value="ECO:0007669"/>
    <property type="project" value="InterPro"/>
</dbReference>
<feature type="domain" description="Response regulatory" evidence="5">
    <location>
        <begin position="724"/>
        <end position="840"/>
    </location>
</feature>
<evidence type="ECO:0000256" key="2">
    <source>
        <dbReference type="ARBA" id="ARBA00023012"/>
    </source>
</evidence>
<comment type="caution">
    <text evidence="6">The sequence shown here is derived from an EMBL/GenBank/DDBJ whole genome shotgun (WGS) entry which is preliminary data.</text>
</comment>
<dbReference type="AlphaFoldDB" id="A0A0W8G029"/>
<dbReference type="SUPFAM" id="SSF47384">
    <property type="entry name" value="Homodimeric domain of signal transducing histidine kinase"/>
    <property type="match status" value="1"/>
</dbReference>
<dbReference type="SUPFAM" id="SSF55874">
    <property type="entry name" value="ATPase domain of HSP90 chaperone/DNA topoisomerase II/histidine kinase"/>
    <property type="match status" value="1"/>
</dbReference>
<evidence type="ECO:0000256" key="3">
    <source>
        <dbReference type="SAM" id="Coils"/>
    </source>
</evidence>
<dbReference type="FunFam" id="3.30.565.10:FF:000010">
    <property type="entry name" value="Sensor histidine kinase RcsC"/>
    <property type="match status" value="1"/>
</dbReference>
<dbReference type="InterPro" id="IPR003661">
    <property type="entry name" value="HisK_dim/P_dom"/>
</dbReference>
<proteinExistence type="predicted"/>
<dbReference type="InterPro" id="IPR036097">
    <property type="entry name" value="HisK_dim/P_sf"/>
</dbReference>
<dbReference type="InterPro" id="IPR005467">
    <property type="entry name" value="His_kinase_dom"/>
</dbReference>
<dbReference type="PROSITE" id="PS50109">
    <property type="entry name" value="HIS_KIN"/>
    <property type="match status" value="1"/>
</dbReference>
<dbReference type="PANTHER" id="PTHR45339:SF1">
    <property type="entry name" value="HYBRID SIGNAL TRANSDUCTION HISTIDINE KINASE J"/>
    <property type="match status" value="1"/>
</dbReference>
<keyword evidence="2" id="KW-0902">Two-component regulatory system</keyword>
<feature type="domain" description="Histidine kinase" evidence="4">
    <location>
        <begin position="220"/>
        <end position="438"/>
    </location>
</feature>
<organism evidence="6">
    <name type="scientific">hydrocarbon metagenome</name>
    <dbReference type="NCBI Taxonomy" id="938273"/>
    <lineage>
        <taxon>unclassified sequences</taxon>
        <taxon>metagenomes</taxon>
        <taxon>ecological metagenomes</taxon>
    </lineage>
</organism>
<dbReference type="SMART" id="SM00387">
    <property type="entry name" value="HATPase_c"/>
    <property type="match status" value="1"/>
</dbReference>
<dbReference type="Pfam" id="PF02518">
    <property type="entry name" value="HATPase_c"/>
    <property type="match status" value="1"/>
</dbReference>
<dbReference type="InterPro" id="IPR003594">
    <property type="entry name" value="HATPase_dom"/>
</dbReference>
<dbReference type="PANTHER" id="PTHR45339">
    <property type="entry name" value="HYBRID SIGNAL TRANSDUCTION HISTIDINE KINASE J"/>
    <property type="match status" value="1"/>
</dbReference>
<dbReference type="CDD" id="cd16922">
    <property type="entry name" value="HATPase_EvgS-ArcB-TorS-like"/>
    <property type="match status" value="1"/>
</dbReference>